<evidence type="ECO:0000256" key="10">
    <source>
        <dbReference type="ARBA" id="ARBA00069860"/>
    </source>
</evidence>
<dbReference type="AlphaFoldDB" id="A0A1Y2FKK7"/>
<evidence type="ECO:0000256" key="2">
    <source>
        <dbReference type="ARBA" id="ARBA00004984"/>
    </source>
</evidence>
<reference evidence="13 14" key="1">
    <citation type="submission" date="2016-07" db="EMBL/GenBank/DDBJ databases">
        <title>Pervasive Adenine N6-methylation of Active Genes in Fungi.</title>
        <authorList>
            <consortium name="DOE Joint Genome Institute"/>
            <person name="Mondo S.J."/>
            <person name="Dannebaum R.O."/>
            <person name="Kuo R.C."/>
            <person name="Labutti K."/>
            <person name="Haridas S."/>
            <person name="Kuo A."/>
            <person name="Salamov A."/>
            <person name="Ahrendt S.R."/>
            <person name="Lipzen A."/>
            <person name="Sullivan W."/>
            <person name="Andreopoulos W.B."/>
            <person name="Clum A."/>
            <person name="Lindquist E."/>
            <person name="Daum C."/>
            <person name="Ramamoorthy G.K."/>
            <person name="Gryganskyi A."/>
            <person name="Culley D."/>
            <person name="Magnuson J.K."/>
            <person name="James T.Y."/>
            <person name="O'Malley M.A."/>
            <person name="Stajich J.E."/>
            <person name="Spatafora J.W."/>
            <person name="Visel A."/>
            <person name="Grigoriev I.V."/>
        </authorList>
    </citation>
    <scope>NUCLEOTIDE SEQUENCE [LARGE SCALE GENOMIC DNA]</scope>
    <source>
        <strain evidence="13 14">12-1054</strain>
    </source>
</reference>
<dbReference type="OMA" id="IIASWGK"/>
<evidence type="ECO:0000259" key="12">
    <source>
        <dbReference type="Pfam" id="PF01979"/>
    </source>
</evidence>
<evidence type="ECO:0000256" key="3">
    <source>
        <dbReference type="ARBA" id="ARBA00006745"/>
    </source>
</evidence>
<comment type="similarity">
    <text evidence="3">Belongs to the metallo-dependent hydrolases superfamily. ATZ/TRZ family.</text>
</comment>
<evidence type="ECO:0000256" key="8">
    <source>
        <dbReference type="ARBA" id="ARBA00051148"/>
    </source>
</evidence>
<evidence type="ECO:0000313" key="13">
    <source>
        <dbReference type="EMBL" id="ORY84488.1"/>
    </source>
</evidence>
<dbReference type="Gene3D" id="3.20.20.140">
    <property type="entry name" value="Metal-dependent hydrolases"/>
    <property type="match status" value="1"/>
</dbReference>
<gene>
    <name evidence="13" type="ORF">BCR37DRAFT_378526</name>
</gene>
<dbReference type="EC" id="3.5.4.3" evidence="4"/>
<keyword evidence="7" id="KW-0862">Zinc</keyword>
<dbReference type="OrthoDB" id="194468at2759"/>
<dbReference type="InterPro" id="IPR051607">
    <property type="entry name" value="Metallo-dep_hydrolases"/>
</dbReference>
<dbReference type="InterPro" id="IPR011059">
    <property type="entry name" value="Metal-dep_hydrolase_composite"/>
</dbReference>
<proteinExistence type="inferred from homology"/>
<keyword evidence="5" id="KW-0479">Metal-binding</keyword>
<dbReference type="GO" id="GO:0008892">
    <property type="term" value="F:guanine deaminase activity"/>
    <property type="evidence" value="ECO:0007669"/>
    <property type="project" value="UniProtKB-EC"/>
</dbReference>
<sequence>MDLPLLDWLQKYALPTESGMSDLSKAKEVYSRLVRQTLRQGTTTASYFSSIHAPATKLLAEICLAAGQRAFIGKCNMNTDLSPDWYRETHEESMASTRDCIQHCRQIDPTGEHIKAIITPRFAPSCTSDLLHDLGKLAHAEKLPIQTHISENLAEIDMVADMFPNSAHYTGVYDDHGLLTDKTILAHAVHLSDEELALIKKRGAGIAHCPASNTALQSGEAPIREMLDLGLNVGLGTDVSGGYTASVLDQAKLACGVSRHRAIHTGDKRLILGVEEAIYMATLGGAKVCGISDRLGNFLVGKCFDALLIDLSSERNGRVEIFDGEEDRRIFDKWVFNGDDRNIAKIWVDGLQVL</sequence>
<evidence type="ECO:0000256" key="7">
    <source>
        <dbReference type="ARBA" id="ARBA00022833"/>
    </source>
</evidence>
<accession>A0A1Y2FKK7</accession>
<dbReference type="SUPFAM" id="SSF51556">
    <property type="entry name" value="Metallo-dependent hydrolases"/>
    <property type="match status" value="1"/>
</dbReference>
<dbReference type="RefSeq" id="XP_040726506.1">
    <property type="nucleotide sequence ID" value="XM_040869063.1"/>
</dbReference>
<evidence type="ECO:0000256" key="9">
    <source>
        <dbReference type="ARBA" id="ARBA00056079"/>
    </source>
</evidence>
<feature type="domain" description="Amidohydrolase-related" evidence="12">
    <location>
        <begin position="3"/>
        <end position="351"/>
    </location>
</feature>
<comment type="function">
    <text evidence="9">Catalyzes the hydrolytic deamination of guanine, producing xanthine and ammonia.</text>
</comment>
<dbReference type="InterPro" id="IPR006680">
    <property type="entry name" value="Amidohydro-rel"/>
</dbReference>
<evidence type="ECO:0000256" key="4">
    <source>
        <dbReference type="ARBA" id="ARBA00012781"/>
    </source>
</evidence>
<evidence type="ECO:0000256" key="5">
    <source>
        <dbReference type="ARBA" id="ARBA00022723"/>
    </source>
</evidence>
<comment type="cofactor">
    <cofactor evidence="1">
        <name>Zn(2+)</name>
        <dbReference type="ChEBI" id="CHEBI:29105"/>
    </cofactor>
</comment>
<dbReference type="Gene3D" id="2.30.40.10">
    <property type="entry name" value="Urease, subunit C, domain 1"/>
    <property type="match status" value="1"/>
</dbReference>
<dbReference type="STRING" id="56484.A0A1Y2FKK7"/>
<dbReference type="GO" id="GO:0005829">
    <property type="term" value="C:cytosol"/>
    <property type="evidence" value="ECO:0007669"/>
    <property type="project" value="TreeGrafter"/>
</dbReference>
<evidence type="ECO:0000256" key="1">
    <source>
        <dbReference type="ARBA" id="ARBA00001947"/>
    </source>
</evidence>
<evidence type="ECO:0000256" key="6">
    <source>
        <dbReference type="ARBA" id="ARBA00022801"/>
    </source>
</evidence>
<dbReference type="EMBL" id="MCFI01000006">
    <property type="protein sequence ID" value="ORY84488.1"/>
    <property type="molecule type" value="Genomic_DNA"/>
</dbReference>
<dbReference type="FunFam" id="3.20.20.140:FF:000022">
    <property type="entry name" value="Guanine deaminase"/>
    <property type="match status" value="1"/>
</dbReference>
<dbReference type="Pfam" id="PF01979">
    <property type="entry name" value="Amidohydro_1"/>
    <property type="match status" value="1"/>
</dbReference>
<evidence type="ECO:0000256" key="11">
    <source>
        <dbReference type="ARBA" id="ARBA00083147"/>
    </source>
</evidence>
<dbReference type="PANTHER" id="PTHR11271">
    <property type="entry name" value="GUANINE DEAMINASE"/>
    <property type="match status" value="1"/>
</dbReference>
<evidence type="ECO:0000313" key="14">
    <source>
        <dbReference type="Proteomes" id="UP000193685"/>
    </source>
</evidence>
<comment type="pathway">
    <text evidence="2">Purine metabolism; guanine degradation; xanthine from guanine: step 1/1.</text>
</comment>
<dbReference type="GeneID" id="63785662"/>
<organism evidence="13 14">
    <name type="scientific">Protomyces lactucae-debilis</name>
    <dbReference type="NCBI Taxonomy" id="2754530"/>
    <lineage>
        <taxon>Eukaryota</taxon>
        <taxon>Fungi</taxon>
        <taxon>Dikarya</taxon>
        <taxon>Ascomycota</taxon>
        <taxon>Taphrinomycotina</taxon>
        <taxon>Taphrinomycetes</taxon>
        <taxon>Taphrinales</taxon>
        <taxon>Protomycetaceae</taxon>
        <taxon>Protomyces</taxon>
    </lineage>
</organism>
<dbReference type="GO" id="GO:0046098">
    <property type="term" value="P:guanine metabolic process"/>
    <property type="evidence" value="ECO:0007669"/>
    <property type="project" value="TreeGrafter"/>
</dbReference>
<dbReference type="Proteomes" id="UP000193685">
    <property type="component" value="Unassembled WGS sequence"/>
</dbReference>
<protein>
    <recommendedName>
        <fullName evidence="10">Probable guanine deaminase</fullName>
        <ecNumber evidence="4">3.5.4.3</ecNumber>
    </recommendedName>
    <alternativeName>
        <fullName evidence="11">Guanine aminohydrolase</fullName>
    </alternativeName>
</protein>
<name>A0A1Y2FKK7_PROLT</name>
<keyword evidence="14" id="KW-1185">Reference proteome</keyword>
<keyword evidence="6" id="KW-0378">Hydrolase</keyword>
<comment type="caution">
    <text evidence="13">The sequence shown here is derived from an EMBL/GenBank/DDBJ whole genome shotgun (WGS) entry which is preliminary data.</text>
</comment>
<comment type="catalytic activity">
    <reaction evidence="8">
        <text>guanine + H2O + H(+) = xanthine + NH4(+)</text>
        <dbReference type="Rhea" id="RHEA:14665"/>
        <dbReference type="ChEBI" id="CHEBI:15377"/>
        <dbReference type="ChEBI" id="CHEBI:15378"/>
        <dbReference type="ChEBI" id="CHEBI:16235"/>
        <dbReference type="ChEBI" id="CHEBI:17712"/>
        <dbReference type="ChEBI" id="CHEBI:28938"/>
        <dbReference type="EC" id="3.5.4.3"/>
    </reaction>
</comment>
<dbReference type="InterPro" id="IPR032466">
    <property type="entry name" value="Metal_Hydrolase"/>
</dbReference>
<dbReference type="GO" id="GO:0008270">
    <property type="term" value="F:zinc ion binding"/>
    <property type="evidence" value="ECO:0007669"/>
    <property type="project" value="TreeGrafter"/>
</dbReference>
<dbReference type="PANTHER" id="PTHR11271:SF6">
    <property type="entry name" value="GUANINE DEAMINASE"/>
    <property type="match status" value="1"/>
</dbReference>